<sequence>MTSKSVYDHLEKSKPGVLALFDPDRVSVEEVGTLTKQVCDNGVKGVLIGSSLLVSPHFEKFVCAVKDNTECPVILFPGGSHQVCPRADAIFFLSLLSGRNSEFLIGEQVKAVFLIKECNLEVIPVGYILVESGNCTTVEYISNTKPIPRSKYEIAVAHALAGQYFGMKYIYLEAGSGAKNPVPSGMVKKVRETINIPLIVGGGLRDYDEVRKSFDAGADFVVLGSIIERSKEQFEGIMRRL</sequence>
<dbReference type="Proteomes" id="UP000051373">
    <property type="component" value="Unassembled WGS sequence"/>
</dbReference>
<dbReference type="InterPro" id="IPR050064">
    <property type="entry name" value="IGPS_HisA/HisF"/>
</dbReference>
<dbReference type="GO" id="GO:0000107">
    <property type="term" value="F:imidazoleglycerol-phosphate synthase activity"/>
    <property type="evidence" value="ECO:0007669"/>
    <property type="project" value="TreeGrafter"/>
</dbReference>
<dbReference type="SUPFAM" id="SSF51395">
    <property type="entry name" value="FMN-linked oxidoreductases"/>
    <property type="match status" value="1"/>
</dbReference>
<evidence type="ECO:0000313" key="11">
    <source>
        <dbReference type="EMBL" id="KPK63302.1"/>
    </source>
</evidence>
<dbReference type="STRING" id="1703779.AMJ83_07485"/>
<organism evidence="11 12">
    <name type="scientific">candidate division WOR_3 bacterium SM23_42</name>
    <dbReference type="NCBI Taxonomy" id="1703779"/>
    <lineage>
        <taxon>Bacteria</taxon>
        <taxon>Bacteria division WOR-3</taxon>
    </lineage>
</organism>
<evidence type="ECO:0000256" key="5">
    <source>
        <dbReference type="ARBA" id="ARBA00022842"/>
    </source>
</evidence>
<comment type="caution">
    <text evidence="11">The sequence shown here is derived from an EMBL/GenBank/DDBJ whole genome shotgun (WGS) entry which is preliminary data.</text>
</comment>
<proteinExistence type="inferred from homology"/>
<reference evidence="11 12" key="1">
    <citation type="journal article" date="2015" name="Microbiome">
        <title>Genomic resolution of linkages in carbon, nitrogen, and sulfur cycling among widespread estuary sediment bacteria.</title>
        <authorList>
            <person name="Baker B.J."/>
            <person name="Lazar C.S."/>
            <person name="Teske A.P."/>
            <person name="Dick G.J."/>
        </authorList>
    </citation>
    <scope>NUCLEOTIDE SEQUENCE [LARGE SCALE GENOMIC DNA]</scope>
    <source>
        <strain evidence="11">SM23_42</strain>
    </source>
</reference>
<evidence type="ECO:0000256" key="4">
    <source>
        <dbReference type="ARBA" id="ARBA00022723"/>
    </source>
</evidence>
<keyword evidence="4" id="KW-0479">Metal-binding</keyword>
<dbReference type="InterPro" id="IPR008205">
    <property type="entry name" value="GGGP_HepGP_synthase"/>
</dbReference>
<dbReference type="EMBL" id="LJUJ01000015">
    <property type="protein sequence ID" value="KPK63302.1"/>
    <property type="molecule type" value="Genomic_DNA"/>
</dbReference>
<dbReference type="NCBIfam" id="NF003198">
    <property type="entry name" value="PRK04169.1-2"/>
    <property type="match status" value="1"/>
</dbReference>
<comment type="catalytic activity">
    <reaction evidence="9">
        <text>sn-glycerol 1-phosphate + (2E,6E,10E)-geranylgeranyl diphosphate = sn-3-O-(geranylgeranyl)glycerol 1-phosphate + diphosphate</text>
        <dbReference type="Rhea" id="RHEA:23404"/>
        <dbReference type="ChEBI" id="CHEBI:33019"/>
        <dbReference type="ChEBI" id="CHEBI:57677"/>
        <dbReference type="ChEBI" id="CHEBI:57685"/>
        <dbReference type="ChEBI" id="CHEBI:58756"/>
        <dbReference type="EC" id="2.5.1.41"/>
    </reaction>
</comment>
<protein>
    <recommendedName>
        <fullName evidence="1 10">Phosphoglycerol geranylgeranyltransferase</fullName>
        <ecNumber evidence="1 10">2.5.1.41</ecNumber>
    </recommendedName>
</protein>
<dbReference type="GO" id="GO:0047294">
    <property type="term" value="F:phosphoglycerol geranylgeranyltransferase activity"/>
    <property type="evidence" value="ECO:0007669"/>
    <property type="project" value="UniProtKB-UniRule"/>
</dbReference>
<dbReference type="GO" id="GO:0006650">
    <property type="term" value="P:glycerophospholipid metabolic process"/>
    <property type="evidence" value="ECO:0007669"/>
    <property type="project" value="InterPro"/>
</dbReference>
<dbReference type="PANTHER" id="PTHR21235">
    <property type="entry name" value="IMIDAZOLE GLYCEROL PHOSPHATE SYNTHASE SUBUNIT HISF/H IGP SYNTHASE SUBUNIT HISF/H"/>
    <property type="match status" value="1"/>
</dbReference>
<keyword evidence="7" id="KW-0594">Phospholipid biosynthesis</keyword>
<accession>A0A0S8FRF6</accession>
<gene>
    <name evidence="11" type="ORF">AMJ83_07485</name>
</gene>
<dbReference type="InterPro" id="IPR038597">
    <property type="entry name" value="GGGP/HepGP_synthase_sf"/>
</dbReference>
<keyword evidence="2" id="KW-0444">Lipid biosynthesis</keyword>
<keyword evidence="5" id="KW-0460">Magnesium</keyword>
<dbReference type="AlphaFoldDB" id="A0A0S8FRF6"/>
<keyword evidence="3" id="KW-0808">Transferase</keyword>
<evidence type="ECO:0000313" key="12">
    <source>
        <dbReference type="Proteomes" id="UP000051373"/>
    </source>
</evidence>
<evidence type="ECO:0000256" key="3">
    <source>
        <dbReference type="ARBA" id="ARBA00022679"/>
    </source>
</evidence>
<evidence type="ECO:0000256" key="1">
    <source>
        <dbReference type="ARBA" id="ARBA00012676"/>
    </source>
</evidence>
<evidence type="ECO:0000256" key="2">
    <source>
        <dbReference type="ARBA" id="ARBA00022516"/>
    </source>
</evidence>
<dbReference type="GO" id="GO:0005737">
    <property type="term" value="C:cytoplasm"/>
    <property type="evidence" value="ECO:0007669"/>
    <property type="project" value="InterPro"/>
</dbReference>
<evidence type="ECO:0000256" key="7">
    <source>
        <dbReference type="ARBA" id="ARBA00023209"/>
    </source>
</evidence>
<keyword evidence="8" id="KW-1208">Phospholipid metabolism</keyword>
<dbReference type="HAMAP" id="MF_00112">
    <property type="entry name" value="GGGP_HepGP_synthase"/>
    <property type="match status" value="1"/>
</dbReference>
<dbReference type="InterPro" id="IPR010946">
    <property type="entry name" value="GGGP_synth"/>
</dbReference>
<evidence type="ECO:0000256" key="9">
    <source>
        <dbReference type="ARBA" id="ARBA00047288"/>
    </source>
</evidence>
<dbReference type="PANTHER" id="PTHR21235:SF22">
    <property type="entry name" value="GERANYLGERANYLGLYCERYL PHOSPHATE SYNTHASE"/>
    <property type="match status" value="1"/>
</dbReference>
<dbReference type="PATRIC" id="fig|1703779.3.peg.2249"/>
<name>A0A0S8FRF6_UNCW3</name>
<dbReference type="Pfam" id="PF01884">
    <property type="entry name" value="PcrB"/>
    <property type="match status" value="1"/>
</dbReference>
<dbReference type="Gene3D" id="3.20.20.390">
    <property type="entry name" value="FMN-linked oxidoreductases"/>
    <property type="match status" value="1"/>
</dbReference>
<dbReference type="EC" id="2.5.1.41" evidence="1 10"/>
<dbReference type="NCBIfam" id="TIGR01768">
    <property type="entry name" value="GGGP-family"/>
    <property type="match status" value="1"/>
</dbReference>
<keyword evidence="6" id="KW-0443">Lipid metabolism</keyword>
<evidence type="ECO:0000256" key="10">
    <source>
        <dbReference type="NCBIfam" id="TIGR01769"/>
    </source>
</evidence>
<evidence type="ECO:0000256" key="8">
    <source>
        <dbReference type="ARBA" id="ARBA00023264"/>
    </source>
</evidence>
<dbReference type="GO" id="GO:0000287">
    <property type="term" value="F:magnesium ion binding"/>
    <property type="evidence" value="ECO:0007669"/>
    <property type="project" value="InterPro"/>
</dbReference>
<dbReference type="NCBIfam" id="TIGR01769">
    <property type="entry name" value="GGGP"/>
    <property type="match status" value="1"/>
</dbReference>
<evidence type="ECO:0000256" key="6">
    <source>
        <dbReference type="ARBA" id="ARBA00023098"/>
    </source>
</evidence>
<dbReference type="GO" id="GO:0008654">
    <property type="term" value="P:phospholipid biosynthetic process"/>
    <property type="evidence" value="ECO:0007669"/>
    <property type="project" value="UniProtKB-KW"/>
</dbReference>